<gene>
    <name evidence="2" type="ORF">IAD03_03260</name>
</gene>
<dbReference type="Gene3D" id="3.60.21.10">
    <property type="match status" value="1"/>
</dbReference>
<organism evidence="2 3">
    <name type="scientific">Candidatus Caccousia stercoris</name>
    <dbReference type="NCBI Taxonomy" id="2840723"/>
    <lineage>
        <taxon>Bacteria</taxon>
        <taxon>Bacillati</taxon>
        <taxon>Bacillota</taxon>
        <taxon>Clostridia</taxon>
        <taxon>Eubacteriales</taxon>
        <taxon>Oscillospiraceae</taxon>
        <taxon>Oscillospiraceae incertae sedis</taxon>
        <taxon>Candidatus Caccousia</taxon>
    </lineage>
</organism>
<evidence type="ECO:0000259" key="1">
    <source>
        <dbReference type="Pfam" id="PF00149"/>
    </source>
</evidence>
<dbReference type="GO" id="GO:0016787">
    <property type="term" value="F:hydrolase activity"/>
    <property type="evidence" value="ECO:0007669"/>
    <property type="project" value="InterPro"/>
</dbReference>
<proteinExistence type="predicted"/>
<dbReference type="EMBL" id="DVJM01000057">
    <property type="protein sequence ID" value="HIS78369.1"/>
    <property type="molecule type" value="Genomic_DNA"/>
</dbReference>
<evidence type="ECO:0000313" key="3">
    <source>
        <dbReference type="Proteomes" id="UP000824141"/>
    </source>
</evidence>
<dbReference type="Proteomes" id="UP000824141">
    <property type="component" value="Unassembled WGS sequence"/>
</dbReference>
<comment type="caution">
    <text evidence="2">The sequence shown here is derived from an EMBL/GenBank/DDBJ whole genome shotgun (WGS) entry which is preliminary data.</text>
</comment>
<reference evidence="2" key="1">
    <citation type="submission" date="2020-10" db="EMBL/GenBank/DDBJ databases">
        <authorList>
            <person name="Gilroy R."/>
        </authorList>
    </citation>
    <scope>NUCLEOTIDE SEQUENCE</scope>
    <source>
        <strain evidence="2">6086</strain>
    </source>
</reference>
<feature type="domain" description="Calcineurin-like phosphoesterase" evidence="1">
    <location>
        <begin position="9"/>
        <end position="184"/>
    </location>
</feature>
<evidence type="ECO:0000313" key="2">
    <source>
        <dbReference type="EMBL" id="HIS78369.1"/>
    </source>
</evidence>
<dbReference type="SUPFAM" id="SSF56300">
    <property type="entry name" value="Metallo-dependent phosphatases"/>
    <property type="match status" value="1"/>
</dbReference>
<protein>
    <submittedName>
        <fullName evidence="2">Metallophosphoesterase</fullName>
    </submittedName>
</protein>
<dbReference type="AlphaFoldDB" id="A0A9D1K161"/>
<name>A0A9D1K161_9FIRM</name>
<reference evidence="2" key="2">
    <citation type="journal article" date="2021" name="PeerJ">
        <title>Extensive microbial diversity within the chicken gut microbiome revealed by metagenomics and culture.</title>
        <authorList>
            <person name="Gilroy R."/>
            <person name="Ravi A."/>
            <person name="Getino M."/>
            <person name="Pursley I."/>
            <person name="Horton D.L."/>
            <person name="Alikhan N.F."/>
            <person name="Baker D."/>
            <person name="Gharbi K."/>
            <person name="Hall N."/>
            <person name="Watson M."/>
            <person name="Adriaenssens E.M."/>
            <person name="Foster-Nyarko E."/>
            <person name="Jarju S."/>
            <person name="Secka A."/>
            <person name="Antonio M."/>
            <person name="Oren A."/>
            <person name="Chaudhuri R.R."/>
            <person name="La Ragione R."/>
            <person name="Hildebrand F."/>
            <person name="Pallen M.J."/>
        </authorList>
    </citation>
    <scope>NUCLEOTIDE SEQUENCE</scope>
    <source>
        <strain evidence="2">6086</strain>
    </source>
</reference>
<accession>A0A9D1K161</accession>
<dbReference type="InterPro" id="IPR004843">
    <property type="entry name" value="Calcineurin-like_PHP"/>
</dbReference>
<sequence length="222" mass="25793">MQRGTIRLIYITGDIHGDKRRFEDAKRLRSGDTLLICGDFGFLWDGGVAEERFLKKLGKKKYAIAFVDGAHENFELLNRCEEGEWNGGRVHCLGGNIYHLMRGEVYTIEGKTFFAFGGGETRERQIYQDAGKWWKEEFPTLEEMKNGAARLQAHGKRVDYIVTHWPAPRMAGNHGDRNALDAYFDTLAREIEYKRWYFGYLHSDRKRTAKNFSVFQEILPVE</sequence>
<dbReference type="Pfam" id="PF00149">
    <property type="entry name" value="Metallophos"/>
    <property type="match status" value="1"/>
</dbReference>
<dbReference type="InterPro" id="IPR029052">
    <property type="entry name" value="Metallo-depent_PP-like"/>
</dbReference>